<dbReference type="OrthoDB" id="2098626at2759"/>
<dbReference type="EMBL" id="KQ965797">
    <property type="protein sequence ID" value="KXS11761.1"/>
    <property type="molecule type" value="Genomic_DNA"/>
</dbReference>
<feature type="compositionally biased region" description="Basic and acidic residues" evidence="1">
    <location>
        <begin position="24"/>
        <end position="37"/>
    </location>
</feature>
<feature type="region of interest" description="Disordered" evidence="1">
    <location>
        <begin position="58"/>
        <end position="84"/>
    </location>
</feature>
<dbReference type="AlphaFoldDB" id="A0A139A4R2"/>
<feature type="region of interest" description="Disordered" evidence="1">
    <location>
        <begin position="1"/>
        <end position="41"/>
    </location>
</feature>
<name>A0A139A4R2_GONPJ</name>
<feature type="compositionally biased region" description="Basic and acidic residues" evidence="1">
    <location>
        <begin position="58"/>
        <end position="77"/>
    </location>
</feature>
<evidence type="ECO:0000256" key="1">
    <source>
        <dbReference type="SAM" id="MobiDB-lite"/>
    </source>
</evidence>
<protein>
    <submittedName>
        <fullName evidence="2">Uncharacterized protein</fullName>
    </submittedName>
</protein>
<dbReference type="Proteomes" id="UP000070544">
    <property type="component" value="Unassembled WGS sequence"/>
</dbReference>
<gene>
    <name evidence="2" type="ORF">M427DRAFT_157967</name>
</gene>
<proteinExistence type="predicted"/>
<evidence type="ECO:0000313" key="2">
    <source>
        <dbReference type="EMBL" id="KXS11761.1"/>
    </source>
</evidence>
<sequence length="155" mass="17816">MMRLDSHNVKGRVPSGSAASPVEDASKQGTPDEDKQRKMSRIAFKREYYTRRDRERWDKMASERQKELDISRRKAERQNALVDRPQYNPVTLSIHGPGLEEEDAKALERISLRAATLYLRNNTYDPIRGVDVPRDLSYSNDKVKSVVPSSFHVGK</sequence>
<organism evidence="2 3">
    <name type="scientific">Gonapodya prolifera (strain JEL478)</name>
    <name type="common">Monoblepharis prolifera</name>
    <dbReference type="NCBI Taxonomy" id="1344416"/>
    <lineage>
        <taxon>Eukaryota</taxon>
        <taxon>Fungi</taxon>
        <taxon>Fungi incertae sedis</taxon>
        <taxon>Chytridiomycota</taxon>
        <taxon>Chytridiomycota incertae sedis</taxon>
        <taxon>Monoblepharidomycetes</taxon>
        <taxon>Monoblepharidales</taxon>
        <taxon>Gonapodyaceae</taxon>
        <taxon>Gonapodya</taxon>
    </lineage>
</organism>
<evidence type="ECO:0000313" key="3">
    <source>
        <dbReference type="Proteomes" id="UP000070544"/>
    </source>
</evidence>
<accession>A0A139A4R2</accession>
<keyword evidence="3" id="KW-1185">Reference proteome</keyword>
<reference evidence="2 3" key="1">
    <citation type="journal article" date="2015" name="Genome Biol. Evol.">
        <title>Phylogenomic analyses indicate that early fungi evolved digesting cell walls of algal ancestors of land plants.</title>
        <authorList>
            <person name="Chang Y."/>
            <person name="Wang S."/>
            <person name="Sekimoto S."/>
            <person name="Aerts A.L."/>
            <person name="Choi C."/>
            <person name="Clum A."/>
            <person name="LaButti K.M."/>
            <person name="Lindquist E.A."/>
            <person name="Yee Ngan C."/>
            <person name="Ohm R.A."/>
            <person name="Salamov A.A."/>
            <person name="Grigoriev I.V."/>
            <person name="Spatafora J.W."/>
            <person name="Berbee M.L."/>
        </authorList>
    </citation>
    <scope>NUCLEOTIDE SEQUENCE [LARGE SCALE GENOMIC DNA]</scope>
    <source>
        <strain evidence="2 3">JEL478</strain>
    </source>
</reference>